<dbReference type="SMART" id="SM00220">
    <property type="entry name" value="S_TKc"/>
    <property type="match status" value="1"/>
</dbReference>
<feature type="domain" description="Protein kinase" evidence="3">
    <location>
        <begin position="90"/>
        <end position="366"/>
    </location>
</feature>
<keyword evidence="5" id="KW-1185">Reference proteome</keyword>
<dbReference type="Proteomes" id="UP000053766">
    <property type="component" value="Unassembled WGS sequence"/>
</dbReference>
<dbReference type="InterPro" id="IPR017441">
    <property type="entry name" value="Protein_kinase_ATP_BS"/>
</dbReference>
<feature type="binding site" evidence="1">
    <location>
        <position position="121"/>
    </location>
    <ligand>
        <name>ATP</name>
        <dbReference type="ChEBI" id="CHEBI:30616"/>
    </ligand>
</feature>
<feature type="compositionally biased region" description="Basic residues" evidence="2">
    <location>
        <begin position="54"/>
        <end position="71"/>
    </location>
</feature>
<dbReference type="GO" id="GO:0004672">
    <property type="term" value="F:protein kinase activity"/>
    <property type="evidence" value="ECO:0007669"/>
    <property type="project" value="InterPro"/>
</dbReference>
<sequence length="442" mass="50637">MATPLGTGGAVVEEVPSNKKQVTNKDAEVKQQQELAREFAKQNGLVDETPKTASKARKADHKKKIRRPRRDKPREKLKVGETVTSDLYTWKVVKILGSGGFGDVYKVVKVNNFDKKEYAMKTEMVEGDKLKLRLKIEVLVLSQCSEITNPEKKKHFVPFIDRGKTDRFKFLVMGLVGKSLEDIRRTILLRNYSKSTAMNVSQQTLQAIWDLHNIGYLHRDIKPANFAIGLGEFEKTIYILDFGIARKYCMKDTKEVKVARISVKFLGTLRFASRACHLGVDQGRKDDLETWLYMLFDVFDSDSLPWKRVEKKNQIVSMKQKFIKAQYPSSFKIVPAEVGRLMEYIDRLGYADEPDYVFIQVSLKTIARENKIDVDKQLDWIGKSAKQHREEESSSSTSSDNRNTGSDDSEEEDRKSRRRPQKNSGSKFSGKMTMPRSGGKKR</sequence>
<reference evidence="4 5" key="1">
    <citation type="submission" date="2013-11" db="EMBL/GenBank/DDBJ databases">
        <title>Draft genome of the bovine lungworm Dictyocaulus viviparus.</title>
        <authorList>
            <person name="Mitreva M."/>
        </authorList>
    </citation>
    <scope>NUCLEOTIDE SEQUENCE [LARGE SCALE GENOMIC DNA]</scope>
    <source>
        <strain evidence="4 5">HannoverDv2000</strain>
    </source>
</reference>
<name>A0A0D8Y493_DICVI</name>
<dbReference type="OrthoDB" id="5979581at2759"/>
<accession>A0A0D8Y493</accession>
<feature type="region of interest" description="Disordered" evidence="2">
    <location>
        <begin position="1"/>
        <end position="25"/>
    </location>
</feature>
<reference evidence="5" key="2">
    <citation type="journal article" date="2016" name="Sci. Rep.">
        <title>Dictyocaulus viviparus genome, variome and transcriptome elucidate lungworm biology and support future intervention.</title>
        <authorList>
            <person name="McNulty S.N."/>
            <person name="Strube C."/>
            <person name="Rosa B.A."/>
            <person name="Martin J.C."/>
            <person name="Tyagi R."/>
            <person name="Choi Y.J."/>
            <person name="Wang Q."/>
            <person name="Hallsworth Pepin K."/>
            <person name="Zhang X."/>
            <person name="Ozersky P."/>
            <person name="Wilson R.K."/>
            <person name="Sternberg P.W."/>
            <person name="Gasser R.B."/>
            <person name="Mitreva M."/>
        </authorList>
    </citation>
    <scope>NUCLEOTIDE SEQUENCE [LARGE SCALE GENOMIC DNA]</scope>
    <source>
        <strain evidence="5">HannoverDv2000</strain>
    </source>
</reference>
<dbReference type="GO" id="GO:0005524">
    <property type="term" value="F:ATP binding"/>
    <property type="evidence" value="ECO:0007669"/>
    <property type="project" value="UniProtKB-UniRule"/>
</dbReference>
<evidence type="ECO:0000259" key="3">
    <source>
        <dbReference type="PROSITE" id="PS50011"/>
    </source>
</evidence>
<feature type="region of interest" description="Disordered" evidence="2">
    <location>
        <begin position="385"/>
        <end position="442"/>
    </location>
</feature>
<feature type="region of interest" description="Disordered" evidence="2">
    <location>
        <begin position="38"/>
        <end position="77"/>
    </location>
</feature>
<dbReference type="EMBL" id="KN716197">
    <property type="protein sequence ID" value="KJH50814.1"/>
    <property type="molecule type" value="Genomic_DNA"/>
</dbReference>
<dbReference type="Pfam" id="PF00069">
    <property type="entry name" value="Pkinase"/>
    <property type="match status" value="1"/>
</dbReference>
<dbReference type="PANTHER" id="PTHR11909">
    <property type="entry name" value="CASEIN KINASE-RELATED"/>
    <property type="match status" value="1"/>
</dbReference>
<evidence type="ECO:0000256" key="1">
    <source>
        <dbReference type="PROSITE-ProRule" id="PRU10141"/>
    </source>
</evidence>
<gene>
    <name evidence="4" type="ORF">DICVIV_03064</name>
</gene>
<feature type="compositionally biased region" description="Low complexity" evidence="2">
    <location>
        <begin position="394"/>
        <end position="406"/>
    </location>
</feature>
<dbReference type="AlphaFoldDB" id="A0A0D8Y493"/>
<evidence type="ECO:0000313" key="4">
    <source>
        <dbReference type="EMBL" id="KJH50814.1"/>
    </source>
</evidence>
<dbReference type="Gene3D" id="1.10.510.10">
    <property type="entry name" value="Transferase(Phosphotransferase) domain 1"/>
    <property type="match status" value="1"/>
</dbReference>
<organism evidence="4 5">
    <name type="scientific">Dictyocaulus viviparus</name>
    <name type="common">Bovine lungworm</name>
    <dbReference type="NCBI Taxonomy" id="29172"/>
    <lineage>
        <taxon>Eukaryota</taxon>
        <taxon>Metazoa</taxon>
        <taxon>Ecdysozoa</taxon>
        <taxon>Nematoda</taxon>
        <taxon>Chromadorea</taxon>
        <taxon>Rhabditida</taxon>
        <taxon>Rhabditina</taxon>
        <taxon>Rhabditomorpha</taxon>
        <taxon>Strongyloidea</taxon>
        <taxon>Metastrongylidae</taxon>
        <taxon>Dictyocaulus</taxon>
    </lineage>
</organism>
<dbReference type="InterPro" id="IPR011009">
    <property type="entry name" value="Kinase-like_dom_sf"/>
</dbReference>
<keyword evidence="1" id="KW-0547">Nucleotide-binding</keyword>
<dbReference type="PROSITE" id="PS50011">
    <property type="entry name" value="PROTEIN_KINASE_DOM"/>
    <property type="match status" value="1"/>
</dbReference>
<keyword evidence="1" id="KW-0067">ATP-binding</keyword>
<evidence type="ECO:0000313" key="5">
    <source>
        <dbReference type="Proteomes" id="UP000053766"/>
    </source>
</evidence>
<dbReference type="STRING" id="29172.A0A0D8Y493"/>
<evidence type="ECO:0000256" key="2">
    <source>
        <dbReference type="SAM" id="MobiDB-lite"/>
    </source>
</evidence>
<proteinExistence type="predicted"/>
<dbReference type="InterPro" id="IPR050235">
    <property type="entry name" value="CK1_Ser-Thr_kinase"/>
</dbReference>
<dbReference type="InterPro" id="IPR000719">
    <property type="entry name" value="Prot_kinase_dom"/>
</dbReference>
<dbReference type="PROSITE" id="PS00107">
    <property type="entry name" value="PROTEIN_KINASE_ATP"/>
    <property type="match status" value="1"/>
</dbReference>
<protein>
    <recommendedName>
        <fullName evidence="3">Protein kinase domain-containing protein</fullName>
    </recommendedName>
</protein>
<dbReference type="SUPFAM" id="SSF56112">
    <property type="entry name" value="Protein kinase-like (PK-like)"/>
    <property type="match status" value="1"/>
</dbReference>